<dbReference type="KEGG" id="ovi:T265_09873"/>
<dbReference type="EMBL" id="KL596932">
    <property type="protein sequence ID" value="KER21920.1"/>
    <property type="molecule type" value="Genomic_DNA"/>
</dbReference>
<dbReference type="CTD" id="20324041"/>
<sequence>MTMETTEGPKRNTTYHPTPGEIECPCGLRGLKDSRSRRIGWREKCPERPWDVILDSFGPLLRGRDGPSGLGNLAVSQPSCLLRVAWQVGTERGLQLDDFYFIDSAPLKPHFSETIRDQDDSLIPSKGEHLNHWTTFGIITLRIVGHPLPQLLNASLHQKGRLNMESPSTSKVPEGISLLKGHHAAVSDGRPLALFSAGITTVVTRLLSSLNVGPLTQAREFSIREHQLGFCHGSGCVDHIFTLRQVTLVRTYLRTACLSELFPPSPVLYGNDREAAVYDVATKYTRYWIIPSGAQSLNGQSTNLLTGRSLVRTRSLSLDFLCLGFGNLAVLSRPSTIFAGQYLNTSILETFRRSHYILIGHKLEEKWTTWTSLLGQPGTIPALMLPSGGMTVRHRKGATAERFQPIVRLYFSILSTEMGILDKIAEIENEIARTQKNKATEYHLGLLKAKLAKYRSQLLETQEKSSGKVKYGSVITLTRIG</sequence>
<protein>
    <submittedName>
        <fullName evidence="1">Uncharacterized protein</fullName>
    </submittedName>
</protein>
<dbReference type="GO" id="GO:0005525">
    <property type="term" value="F:GTP binding"/>
    <property type="evidence" value="ECO:0007669"/>
    <property type="project" value="InterPro"/>
</dbReference>
<dbReference type="InterPro" id="IPR045001">
    <property type="entry name" value="DRG"/>
</dbReference>
<keyword evidence="2" id="KW-1185">Reference proteome</keyword>
<gene>
    <name evidence="1" type="ORF">T265_09873</name>
</gene>
<dbReference type="AlphaFoldDB" id="A0A074ZFA7"/>
<dbReference type="Gene3D" id="6.10.140.1070">
    <property type="match status" value="1"/>
</dbReference>
<reference evidence="1 2" key="1">
    <citation type="submission" date="2013-11" db="EMBL/GenBank/DDBJ databases">
        <title>Opisthorchis viverrini - life in the bile duct.</title>
        <authorList>
            <person name="Young N.D."/>
            <person name="Nagarajan N."/>
            <person name="Lin S.J."/>
            <person name="Korhonen P.K."/>
            <person name="Jex A.R."/>
            <person name="Hall R.S."/>
            <person name="Safavi-Hemami H."/>
            <person name="Kaewkong W."/>
            <person name="Bertrand D."/>
            <person name="Gao S."/>
            <person name="Seet Q."/>
            <person name="Wongkham S."/>
            <person name="Teh B.T."/>
            <person name="Wongkham C."/>
            <person name="Intapan P.M."/>
            <person name="Maleewong W."/>
            <person name="Yang X."/>
            <person name="Hu M."/>
            <person name="Wang Z."/>
            <person name="Hofmann A."/>
            <person name="Sternberg P.W."/>
            <person name="Tan P."/>
            <person name="Wang J."/>
            <person name="Gasser R.B."/>
        </authorList>
    </citation>
    <scope>NUCLEOTIDE SEQUENCE [LARGE SCALE GENOMIC DNA]</scope>
</reference>
<organism evidence="1 2">
    <name type="scientific">Opisthorchis viverrini</name>
    <name type="common">Southeast Asian liver fluke</name>
    <dbReference type="NCBI Taxonomy" id="6198"/>
    <lineage>
        <taxon>Eukaryota</taxon>
        <taxon>Metazoa</taxon>
        <taxon>Spiralia</taxon>
        <taxon>Lophotrochozoa</taxon>
        <taxon>Platyhelminthes</taxon>
        <taxon>Trematoda</taxon>
        <taxon>Digenea</taxon>
        <taxon>Opisthorchiida</taxon>
        <taxon>Opisthorchiata</taxon>
        <taxon>Opisthorchiidae</taxon>
        <taxon>Opisthorchis</taxon>
    </lineage>
</organism>
<dbReference type="RefSeq" id="XP_009174342.1">
    <property type="nucleotide sequence ID" value="XM_009176078.1"/>
</dbReference>
<dbReference type="GeneID" id="20324041"/>
<evidence type="ECO:0000313" key="2">
    <source>
        <dbReference type="Proteomes" id="UP000054324"/>
    </source>
</evidence>
<dbReference type="OrthoDB" id="603at2759"/>
<name>A0A074ZFA7_OPIVI</name>
<accession>A0A074ZFA7</accession>
<proteinExistence type="predicted"/>
<dbReference type="STRING" id="6198.A0A074ZFA7"/>
<dbReference type="PANTHER" id="PTHR43127">
    <property type="entry name" value="DEVELOPMENTALLY-REGULATED GTP-BINDING PROTEIN 2"/>
    <property type="match status" value="1"/>
</dbReference>
<dbReference type="GO" id="GO:0003924">
    <property type="term" value="F:GTPase activity"/>
    <property type="evidence" value="ECO:0007669"/>
    <property type="project" value="InterPro"/>
</dbReference>
<evidence type="ECO:0000313" key="1">
    <source>
        <dbReference type="EMBL" id="KER21920.1"/>
    </source>
</evidence>
<dbReference type="Proteomes" id="UP000054324">
    <property type="component" value="Unassembled WGS sequence"/>
</dbReference>